<evidence type="ECO:0000313" key="2">
    <source>
        <dbReference type="Proteomes" id="UP000571701"/>
    </source>
</evidence>
<dbReference type="RefSeq" id="WP_182109574.1">
    <property type="nucleotide sequence ID" value="NZ_JACFYF010000009.1"/>
</dbReference>
<dbReference type="InterPro" id="IPR043129">
    <property type="entry name" value="ATPase_NBD"/>
</dbReference>
<name>A0A7W2FSN9_9VIBR</name>
<dbReference type="PANTHER" id="PTHR18964:SF170">
    <property type="entry name" value="SUGAR KINASE"/>
    <property type="match status" value="1"/>
</dbReference>
<dbReference type="PANTHER" id="PTHR18964">
    <property type="entry name" value="ROK (REPRESSOR, ORF, KINASE) FAMILY"/>
    <property type="match status" value="1"/>
</dbReference>
<comment type="caution">
    <text evidence="1">The sequence shown here is derived from an EMBL/GenBank/DDBJ whole genome shotgun (WGS) entry which is preliminary data.</text>
</comment>
<protein>
    <submittedName>
        <fullName evidence="1">ROK family protein</fullName>
    </submittedName>
</protein>
<organism evidence="1 2">
    <name type="scientific">Vibrio marinisediminis</name>
    <dbReference type="NCBI Taxonomy" id="2758441"/>
    <lineage>
        <taxon>Bacteria</taxon>
        <taxon>Pseudomonadati</taxon>
        <taxon>Pseudomonadota</taxon>
        <taxon>Gammaproteobacteria</taxon>
        <taxon>Vibrionales</taxon>
        <taxon>Vibrionaceae</taxon>
        <taxon>Vibrio</taxon>
    </lineage>
</organism>
<proteinExistence type="predicted"/>
<dbReference type="EMBL" id="JACFYF010000009">
    <property type="protein sequence ID" value="MBA5763563.1"/>
    <property type="molecule type" value="Genomic_DNA"/>
</dbReference>
<keyword evidence="2" id="KW-1185">Reference proteome</keyword>
<dbReference type="SUPFAM" id="SSF53067">
    <property type="entry name" value="Actin-like ATPase domain"/>
    <property type="match status" value="1"/>
</dbReference>
<accession>A0A7W2FSN9</accession>
<gene>
    <name evidence="1" type="ORF">H2O73_14465</name>
</gene>
<dbReference type="InterPro" id="IPR000600">
    <property type="entry name" value="ROK"/>
</dbReference>
<dbReference type="Gene3D" id="3.30.420.40">
    <property type="match status" value="2"/>
</dbReference>
<sequence>MVYLALDFGGSAVKGAIMDAQANIFEKFSLPSRVKSFEDWFALFDPVFMQLQENYRIQGIAISACGAVETNKGLVYGASSLHYIHGVDVKTLFSQRYHLPVEIENDACCAALAESWIGNQCDSNNICLVVIGSGVGGALIVDGKLCKGHHLYGGEFGYAILGFSNGCPQVVSELASTQGLIVQAAKRLNVPRQTLDGKKVFELYQSGDADIADVVDKWVGYLATTLFNLQYTLDPEYIVLGGAISQQAKLIPLIEQKFAHYTQAMPFCHITPQVVASKFGNDANLVGAVAHYIQCRHG</sequence>
<evidence type="ECO:0000313" key="1">
    <source>
        <dbReference type="EMBL" id="MBA5763563.1"/>
    </source>
</evidence>
<dbReference type="Proteomes" id="UP000571701">
    <property type="component" value="Unassembled WGS sequence"/>
</dbReference>
<reference evidence="1 2" key="1">
    <citation type="submission" date="2020-07" db="EMBL/GenBank/DDBJ databases">
        <title>Vibrio marinisediminis sp. nov., isolated from marine sediment.</title>
        <authorList>
            <person name="Ji X."/>
        </authorList>
    </citation>
    <scope>NUCLEOTIDE SEQUENCE [LARGE SCALE GENOMIC DNA]</scope>
    <source>
        <strain evidence="1 2">404</strain>
    </source>
</reference>
<dbReference type="AlphaFoldDB" id="A0A7W2FSN9"/>
<dbReference type="CDD" id="cd24152">
    <property type="entry name" value="ASKHA_NBD_ROK-like"/>
    <property type="match status" value="1"/>
</dbReference>
<dbReference type="Pfam" id="PF00480">
    <property type="entry name" value="ROK"/>
    <property type="match status" value="1"/>
</dbReference>